<dbReference type="AlphaFoldDB" id="A0A409XG20"/>
<evidence type="ECO:0000313" key="3">
    <source>
        <dbReference type="Proteomes" id="UP000283269"/>
    </source>
</evidence>
<evidence type="ECO:0000256" key="1">
    <source>
        <dbReference type="SAM" id="MobiDB-lite"/>
    </source>
</evidence>
<dbReference type="InParanoid" id="A0A409XG20"/>
<accession>A0A409XG20</accession>
<name>A0A409XG20_PSICY</name>
<dbReference type="OrthoDB" id="3182478at2759"/>
<comment type="caution">
    <text evidence="2">The sequence shown here is derived from an EMBL/GenBank/DDBJ whole genome shotgun (WGS) entry which is preliminary data.</text>
</comment>
<dbReference type="EMBL" id="NHYD01001843">
    <property type="protein sequence ID" value="PPQ89738.1"/>
    <property type="molecule type" value="Genomic_DNA"/>
</dbReference>
<feature type="region of interest" description="Disordered" evidence="1">
    <location>
        <begin position="132"/>
        <end position="154"/>
    </location>
</feature>
<sequence>MIRRNPTLIPLTDADVQDVRDMVAKQKTDLHNHQQLMVKMRRLAESPLMSKEDKEMFEQMKEALVRTDKAKDKAKRLGLDPGQFAFAVRISHIDKLTRRIAIPNRIFEVLITHKDMPSAIATSIYIHCKEQEKSKPYGRQNATEGGISGLASTT</sequence>
<gene>
    <name evidence="2" type="ORF">CVT25_014140</name>
</gene>
<dbReference type="Proteomes" id="UP000283269">
    <property type="component" value="Unassembled WGS sequence"/>
</dbReference>
<reference evidence="2 3" key="1">
    <citation type="journal article" date="2018" name="Evol. Lett.">
        <title>Horizontal gene cluster transfer increased hallucinogenic mushroom diversity.</title>
        <authorList>
            <person name="Reynolds H.T."/>
            <person name="Vijayakumar V."/>
            <person name="Gluck-Thaler E."/>
            <person name="Korotkin H.B."/>
            <person name="Matheny P.B."/>
            <person name="Slot J.C."/>
        </authorList>
    </citation>
    <scope>NUCLEOTIDE SEQUENCE [LARGE SCALE GENOMIC DNA]</scope>
    <source>
        <strain evidence="2 3">2631</strain>
    </source>
</reference>
<evidence type="ECO:0000313" key="2">
    <source>
        <dbReference type="EMBL" id="PPQ89738.1"/>
    </source>
</evidence>
<proteinExistence type="predicted"/>
<keyword evidence="3" id="KW-1185">Reference proteome</keyword>
<organism evidence="2 3">
    <name type="scientific">Psilocybe cyanescens</name>
    <dbReference type="NCBI Taxonomy" id="93625"/>
    <lineage>
        <taxon>Eukaryota</taxon>
        <taxon>Fungi</taxon>
        <taxon>Dikarya</taxon>
        <taxon>Basidiomycota</taxon>
        <taxon>Agaricomycotina</taxon>
        <taxon>Agaricomycetes</taxon>
        <taxon>Agaricomycetidae</taxon>
        <taxon>Agaricales</taxon>
        <taxon>Agaricineae</taxon>
        <taxon>Strophariaceae</taxon>
        <taxon>Psilocybe</taxon>
    </lineage>
</organism>
<protein>
    <submittedName>
        <fullName evidence="2">Uncharacterized protein</fullName>
    </submittedName>
</protein>